<evidence type="ECO:0000313" key="2">
    <source>
        <dbReference type="EMBL" id="KAL0640415.1"/>
    </source>
</evidence>
<name>A0ABR3GWS6_9PEZI</name>
<feature type="compositionally biased region" description="Basic and acidic residues" evidence="1">
    <location>
        <begin position="1"/>
        <end position="19"/>
    </location>
</feature>
<feature type="region of interest" description="Disordered" evidence="1">
    <location>
        <begin position="68"/>
        <end position="137"/>
    </location>
</feature>
<dbReference type="Proteomes" id="UP001447188">
    <property type="component" value="Unassembled WGS sequence"/>
</dbReference>
<organism evidence="2 3">
    <name type="scientific">Discina gigas</name>
    <dbReference type="NCBI Taxonomy" id="1032678"/>
    <lineage>
        <taxon>Eukaryota</taxon>
        <taxon>Fungi</taxon>
        <taxon>Dikarya</taxon>
        <taxon>Ascomycota</taxon>
        <taxon>Pezizomycotina</taxon>
        <taxon>Pezizomycetes</taxon>
        <taxon>Pezizales</taxon>
        <taxon>Discinaceae</taxon>
        <taxon>Discina</taxon>
    </lineage>
</organism>
<proteinExistence type="predicted"/>
<feature type="compositionally biased region" description="Polar residues" evidence="1">
    <location>
        <begin position="80"/>
        <end position="125"/>
    </location>
</feature>
<protein>
    <submittedName>
        <fullName evidence="2">Uncharacterized protein</fullName>
    </submittedName>
</protein>
<dbReference type="EMBL" id="JBBBZM010000003">
    <property type="protein sequence ID" value="KAL0640415.1"/>
    <property type="molecule type" value="Genomic_DNA"/>
</dbReference>
<evidence type="ECO:0000256" key="1">
    <source>
        <dbReference type="SAM" id="MobiDB-lite"/>
    </source>
</evidence>
<evidence type="ECO:0000313" key="3">
    <source>
        <dbReference type="Proteomes" id="UP001447188"/>
    </source>
</evidence>
<reference evidence="2 3" key="1">
    <citation type="submission" date="2024-02" db="EMBL/GenBank/DDBJ databases">
        <title>Discinaceae phylogenomics.</title>
        <authorList>
            <person name="Dirks A.C."/>
            <person name="James T.Y."/>
        </authorList>
    </citation>
    <scope>NUCLEOTIDE SEQUENCE [LARGE SCALE GENOMIC DNA]</scope>
    <source>
        <strain evidence="2 3">ACD0624</strain>
    </source>
</reference>
<comment type="caution">
    <text evidence="2">The sequence shown here is derived from an EMBL/GenBank/DDBJ whole genome shotgun (WGS) entry which is preliminary data.</text>
</comment>
<feature type="region of interest" description="Disordered" evidence="1">
    <location>
        <begin position="1"/>
        <end position="33"/>
    </location>
</feature>
<sequence length="160" mass="18718">MPERQQKTNKDAKDTREFEAATEGPGQKDTVGLRMLDGGMTVRDMQDTSEASIIRRFISLHLPYKRHEQQERTFAPNPEQYEQQESTSAPNPQYYGQQERTSAPNPEQYEQQESTFAPNPEQYEQQGELYYPKWKSPSPELDQFSNQELYEDSDGFLWLV</sequence>
<keyword evidence="3" id="KW-1185">Reference proteome</keyword>
<accession>A0ABR3GWS6</accession>
<gene>
    <name evidence="2" type="ORF">Q9L58_000382</name>
</gene>